<comment type="caution">
    <text evidence="2">The sequence shown here is derived from an EMBL/GenBank/DDBJ whole genome shotgun (WGS) entry which is preliminary data.</text>
</comment>
<evidence type="ECO:0008006" key="4">
    <source>
        <dbReference type="Google" id="ProtNLM"/>
    </source>
</evidence>
<organism evidence="2 3">
    <name type="scientific">Bondarzewia mesenterica</name>
    <dbReference type="NCBI Taxonomy" id="1095465"/>
    <lineage>
        <taxon>Eukaryota</taxon>
        <taxon>Fungi</taxon>
        <taxon>Dikarya</taxon>
        <taxon>Basidiomycota</taxon>
        <taxon>Agaricomycotina</taxon>
        <taxon>Agaricomycetes</taxon>
        <taxon>Russulales</taxon>
        <taxon>Bondarzewiaceae</taxon>
        <taxon>Bondarzewia</taxon>
    </lineage>
</organism>
<protein>
    <recommendedName>
        <fullName evidence="4">O-fucosyltransferase family protein</fullName>
    </recommendedName>
</protein>
<feature type="compositionally biased region" description="Polar residues" evidence="1">
    <location>
        <begin position="15"/>
        <end position="26"/>
    </location>
</feature>
<dbReference type="Proteomes" id="UP000310158">
    <property type="component" value="Unassembled WGS sequence"/>
</dbReference>
<gene>
    <name evidence="2" type="ORF">EW146_g25</name>
</gene>
<evidence type="ECO:0000313" key="2">
    <source>
        <dbReference type="EMBL" id="THH21521.1"/>
    </source>
</evidence>
<name>A0A4S4MAF9_9AGAM</name>
<evidence type="ECO:0000313" key="3">
    <source>
        <dbReference type="Proteomes" id="UP000310158"/>
    </source>
</evidence>
<dbReference type="CDD" id="cd11296">
    <property type="entry name" value="O-FucT_like"/>
    <property type="match status" value="1"/>
</dbReference>
<dbReference type="EMBL" id="SGPL01000001">
    <property type="protein sequence ID" value="THH21521.1"/>
    <property type="molecule type" value="Genomic_DNA"/>
</dbReference>
<keyword evidence="3" id="KW-1185">Reference proteome</keyword>
<proteinExistence type="predicted"/>
<sequence>MHSPLLPHGADSPPLSESPSHSNRTRPSYRVFPIFGRAGSAGLFIGGVASRASDWRLRSPYGPKPPPHAFPDTLVLEGPSLSTSSPVPLASEIAIPLVPPQPQSDELDLEELRDMVSGTKGFFARDYSLGLGWNNMRYIIEAALIQSRLLNRTLVLPSFVYARACEYNITVCAEYATMVNKGDAVGWEEWRELPIEQQMGWEIPMSLMFNLTHLRQTQPVILVSDYLRLHGQGPEVEFSNGAWQRELYHQRANVFEKDKTKLPSLYVIENHWYDPSRSNRVDLLPDAVKQRGNWSPEGWDKKSGRKGHWPYFPQTEASERLQAALESEKSVLDWDEAREALQAKDGIQLWDVSSDEKLEQVLRANGWEVLHTFRGALGMDYTKTVSEPIRQVVPRSSLRGFVEEYADRDEDVVILAGETHLGRKPGALRFTTVPARDDFARLVLFNIQPVDKVLDLADTLNNRMKELTEGRLWMGAHMRRGDFVRLGWAMESTPEAHIRRVKEHLDSGRQTILSLTELDTYDVPDVHPDMDQLDLAPPLPDDPFYIATDERDPEALDIISKGGAVFMSDLLTIEDRRAFGWPLMITDVRALVEQATLAHSAYFYAHAMSSVAGGIVNMRAARGVDPRTILLD</sequence>
<dbReference type="Gene3D" id="3.40.50.11350">
    <property type="match status" value="1"/>
</dbReference>
<reference evidence="2 3" key="1">
    <citation type="submission" date="2019-02" db="EMBL/GenBank/DDBJ databases">
        <title>Genome sequencing of the rare red list fungi Bondarzewia mesenterica.</title>
        <authorList>
            <person name="Buettner E."/>
            <person name="Kellner H."/>
        </authorList>
    </citation>
    <scope>NUCLEOTIDE SEQUENCE [LARGE SCALE GENOMIC DNA]</scope>
    <source>
        <strain evidence="2 3">DSM 108281</strain>
    </source>
</reference>
<evidence type="ECO:0000256" key="1">
    <source>
        <dbReference type="SAM" id="MobiDB-lite"/>
    </source>
</evidence>
<feature type="region of interest" description="Disordered" evidence="1">
    <location>
        <begin position="1"/>
        <end position="26"/>
    </location>
</feature>
<dbReference type="AlphaFoldDB" id="A0A4S4MAF9"/>
<accession>A0A4S4MAF9</accession>
<dbReference type="OrthoDB" id="3345970at2759"/>